<name>A0A8H4QSP3_9AGAR</name>
<dbReference type="Proteomes" id="UP000521872">
    <property type="component" value="Unassembled WGS sequence"/>
</dbReference>
<proteinExistence type="predicted"/>
<evidence type="ECO:0008006" key="3">
    <source>
        <dbReference type="Google" id="ProtNLM"/>
    </source>
</evidence>
<reference evidence="1 2" key="1">
    <citation type="submission" date="2019-12" db="EMBL/GenBank/DDBJ databases">
        <authorList>
            <person name="Floudas D."/>
            <person name="Bentzer J."/>
            <person name="Ahren D."/>
            <person name="Johansson T."/>
            <person name="Persson P."/>
            <person name="Tunlid A."/>
        </authorList>
    </citation>
    <scope>NUCLEOTIDE SEQUENCE [LARGE SCALE GENOMIC DNA]</scope>
    <source>
        <strain evidence="1 2">CBS 102.39</strain>
    </source>
</reference>
<sequence>MQKNAVNQARCSFNRTLPVEVVTSIFRTCIQHAIDTSDRVEEGLPPIPSQSGTMSVPLKIGAVCALWRRVAWSTPYLWTTISIAFFRTSEPEYVQLLREWLNRSGTLPIDITVYTGVASSTAPAQPLIQMLAASCKRWHSACLRLPLTLLRNIFAVAQHLPTIDSLEVVSSQMPSDEEDRPFWTTHPPAPKSIRMVALTTKQLNVRWEVLTHANLAEYSTERCLEFLRCAPMLESCHFYSVVETVDTTGQLESAPILVHHNIRQFGYNINTYNKTTSLLAYVSMPKLVYFRYRAISITEVGIPDFLDRSQCRLTHLDIDTLASSFVPIFQILTCNAAASITHLIFQTGATSGGWDMPGNFLAHLADASMLKFEDKDGKPVQLSMVPRLEVIKYNYTSSAPFPWKYVPDIFKEARAPNTEPTLVEGTEGDHPTRRPLRQFHVLHDSPRYHADIIKPEIFAPLMAAREAGYDIRYEDFDEDTGKMVDLFGGSLYYYNLRKAEADMEASNTSKDNA</sequence>
<evidence type="ECO:0000313" key="1">
    <source>
        <dbReference type="EMBL" id="KAF4616146.1"/>
    </source>
</evidence>
<dbReference type="AlphaFoldDB" id="A0A8H4QSP3"/>
<evidence type="ECO:0000313" key="2">
    <source>
        <dbReference type="Proteomes" id="UP000521872"/>
    </source>
</evidence>
<gene>
    <name evidence="1" type="ORF">D9613_011440</name>
</gene>
<keyword evidence="2" id="KW-1185">Reference proteome</keyword>
<organism evidence="1 2">
    <name type="scientific">Agrocybe pediades</name>
    <dbReference type="NCBI Taxonomy" id="84607"/>
    <lineage>
        <taxon>Eukaryota</taxon>
        <taxon>Fungi</taxon>
        <taxon>Dikarya</taxon>
        <taxon>Basidiomycota</taxon>
        <taxon>Agaricomycotina</taxon>
        <taxon>Agaricomycetes</taxon>
        <taxon>Agaricomycetidae</taxon>
        <taxon>Agaricales</taxon>
        <taxon>Agaricineae</taxon>
        <taxon>Strophariaceae</taxon>
        <taxon>Agrocybe</taxon>
    </lineage>
</organism>
<comment type="caution">
    <text evidence="1">The sequence shown here is derived from an EMBL/GenBank/DDBJ whole genome shotgun (WGS) entry which is preliminary data.</text>
</comment>
<protein>
    <recommendedName>
        <fullName evidence="3">F-box domain-containing protein</fullName>
    </recommendedName>
</protein>
<dbReference type="EMBL" id="JAACJL010000032">
    <property type="protein sequence ID" value="KAF4616146.1"/>
    <property type="molecule type" value="Genomic_DNA"/>
</dbReference>
<accession>A0A8H4QSP3</accession>